<evidence type="ECO:0008006" key="15">
    <source>
        <dbReference type="Google" id="ProtNLM"/>
    </source>
</evidence>
<keyword evidence="4" id="KW-0677">Repeat</keyword>
<dbReference type="GO" id="GO:0016020">
    <property type="term" value="C:membrane"/>
    <property type="evidence" value="ECO:0007669"/>
    <property type="project" value="UniProtKB-SubCell"/>
</dbReference>
<feature type="transmembrane region" description="Helical" evidence="10">
    <location>
        <begin position="1269"/>
        <end position="1288"/>
    </location>
</feature>
<dbReference type="CDD" id="cd03244">
    <property type="entry name" value="ABCC_MRP_domain2"/>
    <property type="match status" value="1"/>
</dbReference>
<dbReference type="FunFam" id="1.20.1560.10:FF:000082">
    <property type="entry name" value="ABC transporter, multidrug resistance associated protein"/>
    <property type="match status" value="1"/>
</dbReference>
<feature type="transmembrane region" description="Helical" evidence="10">
    <location>
        <begin position="94"/>
        <end position="114"/>
    </location>
</feature>
<evidence type="ECO:0000256" key="7">
    <source>
        <dbReference type="ARBA" id="ARBA00022989"/>
    </source>
</evidence>
<protein>
    <recommendedName>
        <fullName evidence="15">P-loop containing nucleoside triphosphate hydrolase protein</fullName>
    </recommendedName>
</protein>
<keyword evidence="5" id="KW-0547">Nucleotide-binding</keyword>
<feature type="transmembrane region" description="Helical" evidence="10">
    <location>
        <begin position="212"/>
        <end position="235"/>
    </location>
</feature>
<organism evidence="13 14">
    <name type="scientific">Geranomyces variabilis</name>
    <dbReference type="NCBI Taxonomy" id="109894"/>
    <lineage>
        <taxon>Eukaryota</taxon>
        <taxon>Fungi</taxon>
        <taxon>Fungi incertae sedis</taxon>
        <taxon>Chytridiomycota</taxon>
        <taxon>Chytridiomycota incertae sedis</taxon>
        <taxon>Chytridiomycetes</taxon>
        <taxon>Spizellomycetales</taxon>
        <taxon>Powellomycetaceae</taxon>
        <taxon>Geranomyces</taxon>
    </lineage>
</organism>
<dbReference type="EMBL" id="JADGJQ010000001">
    <property type="protein sequence ID" value="KAJ3185548.1"/>
    <property type="molecule type" value="Genomic_DNA"/>
</dbReference>
<dbReference type="SMART" id="SM00382">
    <property type="entry name" value="AAA"/>
    <property type="match status" value="2"/>
</dbReference>
<evidence type="ECO:0000313" key="14">
    <source>
        <dbReference type="Proteomes" id="UP001212152"/>
    </source>
</evidence>
<feature type="transmembrane region" description="Helical" evidence="10">
    <location>
        <begin position="374"/>
        <end position="397"/>
    </location>
</feature>
<proteinExistence type="predicted"/>
<feature type="domain" description="ABC transmembrane type-1" evidence="12">
    <location>
        <begin position="334"/>
        <end position="623"/>
    </location>
</feature>
<evidence type="ECO:0000256" key="9">
    <source>
        <dbReference type="SAM" id="MobiDB-lite"/>
    </source>
</evidence>
<dbReference type="InterPro" id="IPR011527">
    <property type="entry name" value="ABC1_TM_dom"/>
</dbReference>
<feature type="transmembrane region" description="Helical" evidence="10">
    <location>
        <begin position="998"/>
        <end position="1018"/>
    </location>
</feature>
<dbReference type="InterPro" id="IPR027417">
    <property type="entry name" value="P-loop_NTPase"/>
</dbReference>
<feature type="transmembrane region" description="Helical" evidence="10">
    <location>
        <begin position="178"/>
        <end position="200"/>
    </location>
</feature>
<evidence type="ECO:0000256" key="5">
    <source>
        <dbReference type="ARBA" id="ARBA00022741"/>
    </source>
</evidence>
<dbReference type="PANTHER" id="PTHR24223">
    <property type="entry name" value="ATP-BINDING CASSETTE SUB-FAMILY C"/>
    <property type="match status" value="1"/>
</dbReference>
<keyword evidence="2" id="KW-0813">Transport</keyword>
<reference evidence="13" key="1">
    <citation type="submission" date="2020-05" db="EMBL/GenBank/DDBJ databases">
        <title>Phylogenomic resolution of chytrid fungi.</title>
        <authorList>
            <person name="Stajich J.E."/>
            <person name="Amses K."/>
            <person name="Simmons R."/>
            <person name="Seto K."/>
            <person name="Myers J."/>
            <person name="Bonds A."/>
            <person name="Quandt C.A."/>
            <person name="Barry K."/>
            <person name="Liu P."/>
            <person name="Grigoriev I."/>
            <person name="Longcore J.E."/>
            <person name="James T.Y."/>
        </authorList>
    </citation>
    <scope>NUCLEOTIDE SEQUENCE</scope>
    <source>
        <strain evidence="13">JEL0379</strain>
    </source>
</reference>
<comment type="subcellular location">
    <subcellularLocation>
        <location evidence="1">Membrane</location>
        <topology evidence="1">Multi-pass membrane protein</topology>
    </subcellularLocation>
</comment>
<dbReference type="PANTHER" id="PTHR24223:SF353">
    <property type="entry name" value="ABC TRANSPORTER ATP-BINDING PROTEIN_PERMEASE VMR1-RELATED"/>
    <property type="match status" value="1"/>
</dbReference>
<feature type="transmembrane region" description="Helical" evidence="10">
    <location>
        <begin position="484"/>
        <end position="504"/>
    </location>
</feature>
<evidence type="ECO:0000256" key="4">
    <source>
        <dbReference type="ARBA" id="ARBA00022737"/>
    </source>
</evidence>
<feature type="transmembrane region" description="Helical" evidence="10">
    <location>
        <begin position="332"/>
        <end position="354"/>
    </location>
</feature>
<feature type="transmembrane region" description="Helical" evidence="10">
    <location>
        <begin position="1080"/>
        <end position="1104"/>
    </location>
</feature>
<keyword evidence="7 10" id="KW-1133">Transmembrane helix</keyword>
<dbReference type="FunFam" id="3.40.50.300:FF:000997">
    <property type="entry name" value="Multidrug resistance-associated protein 1"/>
    <property type="match status" value="1"/>
</dbReference>
<feature type="transmembrane region" description="Helical" evidence="10">
    <location>
        <begin position="1164"/>
        <end position="1192"/>
    </location>
</feature>
<dbReference type="GO" id="GO:0016887">
    <property type="term" value="F:ATP hydrolysis activity"/>
    <property type="evidence" value="ECO:0007669"/>
    <property type="project" value="InterPro"/>
</dbReference>
<dbReference type="Gene3D" id="1.20.1560.10">
    <property type="entry name" value="ABC transporter type 1, transmembrane domain"/>
    <property type="match status" value="2"/>
</dbReference>
<evidence type="ECO:0000256" key="2">
    <source>
        <dbReference type="ARBA" id="ARBA00022448"/>
    </source>
</evidence>
<dbReference type="InterPro" id="IPR003439">
    <property type="entry name" value="ABC_transporter-like_ATP-bd"/>
</dbReference>
<feature type="transmembrane region" description="Helical" evidence="10">
    <location>
        <begin position="24"/>
        <end position="48"/>
    </location>
</feature>
<dbReference type="Gene3D" id="3.40.50.300">
    <property type="entry name" value="P-loop containing nucleotide triphosphate hydrolases"/>
    <property type="match status" value="3"/>
</dbReference>
<feature type="domain" description="ABC transporter" evidence="11">
    <location>
        <begin position="1364"/>
        <end position="1734"/>
    </location>
</feature>
<keyword evidence="6" id="KW-0067">ATP-binding</keyword>
<evidence type="ECO:0000256" key="10">
    <source>
        <dbReference type="SAM" id="Phobius"/>
    </source>
</evidence>
<feature type="transmembrane region" description="Helical" evidence="10">
    <location>
        <begin position="558"/>
        <end position="581"/>
    </location>
</feature>
<dbReference type="FunFam" id="3.40.50.300:FF:004162">
    <property type="entry name" value="ATP binding cassette subfamily C member 5"/>
    <property type="match status" value="1"/>
</dbReference>
<dbReference type="CDD" id="cd18596">
    <property type="entry name" value="ABC_6TM_VMR1_D1_like"/>
    <property type="match status" value="1"/>
</dbReference>
<evidence type="ECO:0000259" key="11">
    <source>
        <dbReference type="PROSITE" id="PS50893"/>
    </source>
</evidence>
<accession>A0AAD5XRJ0</accession>
<feature type="compositionally biased region" description="Low complexity" evidence="9">
    <location>
        <begin position="1571"/>
        <end position="1583"/>
    </location>
</feature>
<dbReference type="GO" id="GO:0005524">
    <property type="term" value="F:ATP binding"/>
    <property type="evidence" value="ECO:0007669"/>
    <property type="project" value="UniProtKB-KW"/>
</dbReference>
<dbReference type="Proteomes" id="UP001212152">
    <property type="component" value="Unassembled WGS sequence"/>
</dbReference>
<gene>
    <name evidence="13" type="ORF">HDU87_000171</name>
</gene>
<feature type="compositionally biased region" description="Gly residues" evidence="9">
    <location>
        <begin position="1584"/>
        <end position="1602"/>
    </location>
</feature>
<dbReference type="FunFam" id="1.20.1560.10:FF:000013">
    <property type="entry name" value="ABC transporter C family member 2"/>
    <property type="match status" value="1"/>
</dbReference>
<dbReference type="GO" id="GO:0140359">
    <property type="term" value="F:ABC-type transporter activity"/>
    <property type="evidence" value="ECO:0007669"/>
    <property type="project" value="InterPro"/>
</dbReference>
<evidence type="ECO:0000256" key="8">
    <source>
        <dbReference type="ARBA" id="ARBA00023136"/>
    </source>
</evidence>
<dbReference type="InterPro" id="IPR003593">
    <property type="entry name" value="AAA+_ATPase"/>
</dbReference>
<evidence type="ECO:0000313" key="13">
    <source>
        <dbReference type="EMBL" id="KAJ3185548.1"/>
    </source>
</evidence>
<dbReference type="PROSITE" id="PS50893">
    <property type="entry name" value="ABC_TRANSPORTER_2"/>
    <property type="match status" value="2"/>
</dbReference>
<dbReference type="SUPFAM" id="SSF90123">
    <property type="entry name" value="ABC transporter transmembrane region"/>
    <property type="match status" value="2"/>
</dbReference>
<keyword evidence="8 10" id="KW-0472">Membrane</keyword>
<feature type="compositionally biased region" description="Low complexity" evidence="9">
    <location>
        <begin position="1481"/>
        <end position="1495"/>
    </location>
</feature>
<feature type="region of interest" description="Disordered" evidence="9">
    <location>
        <begin position="1571"/>
        <end position="1608"/>
    </location>
</feature>
<dbReference type="PROSITE" id="PS00211">
    <property type="entry name" value="ABC_TRANSPORTER_1"/>
    <property type="match status" value="2"/>
</dbReference>
<dbReference type="Pfam" id="PF00005">
    <property type="entry name" value="ABC_tran"/>
    <property type="match status" value="3"/>
</dbReference>
<dbReference type="InterPro" id="IPR036640">
    <property type="entry name" value="ABC1_TM_sf"/>
</dbReference>
<sequence>MGSPSEILCDGKAWGPGTMCFIQVVYVSLIPTLCALVVGTTAIVRHILWRQKNLHPRAYLPVLEADPALPDTSSADPTNPDLLYAPTAATTRGLAWWTSLLNLCLLQLILVVARTIVGLREEPGYAYHLRTYDLVALIATIVQWSYVLAVLSYLAYVKVRPDRPSLHAPAEKRKRQSVRWIVAFAGAQTACKAVQLGAVWVRYTEDHATKTALVFVMAQVFTSVLFLAAATCFAWPDPTVFGRRRSTPAFVPEESSHGLPLSDEEGASLFSKLSFAWHNKLIDRGYLKPLELSEVPDLLPSDKAANVCKQFEAIRPQHSTLLVSLYHLVRSLVWLQAAFAFVSSLLSFSGPFFLNRILAHVSQPKGASSPIEGVLYAVALLICSLVRAACDGQVYFIGRRIGCRVRAVVIGEVYGKALRRRAIQGDVDDANASATTGQITNLMAVDTGKILESACYLIYFWAYPLQIVICTSLLVFLLGWPAMAGIGVMVTVAPIGGYLGKLVADKQKALIKSTDARITAMSELLQGIRIVKFFAWEKHYFKSLTKFRSTELKRLKSYLYTTAASRLVWFSAPILVSFLTFMSFTKLAGRSLTAEVAFTGLALFNALRDPLRNLPDMIVRYTEAFVSVRRIETFLREENLERYQPGQKAHAVAAAAAQTPVGFSGPAAFSWEAKPEKSENSPTSASRSSINTIPAPFGLSNLEIAFPQGKLSLICGVTGHGKSSIILALLGEMNRTKGESYLPGPAPDGERPTVAYAAQQPWLMNASIRDNITFGQPYSHRKYQAVITACALLRDFETLEGGDMTEIGEKGVGLSGGQKARISLARAAYSEAAYVLLDDPLSAVDPPTAAHLFNSAILGLMKDKTIVLVTHAVHLCLPRADHVIVMKSGRVMSQGPPKDIIGKGPGKIDLETVFNDNDELEPVDESAEDDMATKGKASAAASTEDLQGANVAVEVDLVSTTDSMAIECDDGAPPEDRLMVRLIQDESRARGSVKSEVYWSYLGAAGGILFGIGLSIAYTGVQLSAIMTDWWLKQWAGAYRTAVSSASSASASSLAVLAVRTSDGVMFAPRRNPHHVDVNYYLAIYAAIGGVSLVALLFRIIVVYSGSLRASRTLHNTMLAKLLRAPMRWFDVTPMGQTLNRFSKDTQTIDQEVASFSGEFLANAIAAVAVVILIAVISPTFVLALGPIAIIYRSVAKRYLRTSTELKRLDSITRSPIYSHFGETLVGAATIRAYGAEKRFMDESNARVDTNHRAFFYLWTSNRWLGIRVDFVGAMVSFSAAMAILASIHMGNGVMDPGSAGLSLSYALTFTDALLWVVRMHAVMEMSMNSVERVTEYLKIPQEAPAESTRENKPPADWPHAGRVEFRDLTARYAPDLSPVLNGVSFVAAAGEKVGLVGRTGAGKSTLSLALFRFLEADGGAIFVDGIDVSTIGLDDLRGRLTIIPQDPVLFTGTVRSNLDPFGEHSDLALWTALRRAGLADPQPAASSSSAPTSPVTIGGARSTPPALSSGPSYASFSTSLVIDHKTGSLVARSIPPSLQATPASSRRTSLASPAAAADFFTAPSAKSGGASSVGSAAGSATNSGGGGGRSGSGSGGGGGGKPPAIPPLLRRKSSAAVIYAPTVTLDMPIAEGGQNLSQGQRQLLCLARALLRSCKVIVLDEATASVDHETDARIQSTIRTEFRGATLLTVAHRIRTVADFDKILVLSQGRVAEFGAPSALMARPPLQPGTEPDARGELPGLFRAMCEESGDFGMLKEMARAADEERKKSRKRSVLSL</sequence>
<dbReference type="InterPro" id="IPR017871">
    <property type="entry name" value="ABC_transporter-like_CS"/>
</dbReference>
<name>A0AAD5XRJ0_9FUNG</name>
<evidence type="ECO:0000256" key="6">
    <source>
        <dbReference type="ARBA" id="ARBA00022840"/>
    </source>
</evidence>
<feature type="transmembrane region" description="Helical" evidence="10">
    <location>
        <begin position="456"/>
        <end position="478"/>
    </location>
</feature>
<dbReference type="CDD" id="cd18604">
    <property type="entry name" value="ABC_6TM_VMR1_D2_like"/>
    <property type="match status" value="1"/>
</dbReference>
<feature type="domain" description="ABC transmembrane type-1" evidence="12">
    <location>
        <begin position="1012"/>
        <end position="1320"/>
    </location>
</feature>
<feature type="transmembrane region" description="Helical" evidence="10">
    <location>
        <begin position="134"/>
        <end position="157"/>
    </location>
</feature>
<feature type="domain" description="ABC transporter" evidence="11">
    <location>
        <begin position="676"/>
        <end position="913"/>
    </location>
</feature>
<evidence type="ECO:0000256" key="1">
    <source>
        <dbReference type="ARBA" id="ARBA00004141"/>
    </source>
</evidence>
<evidence type="ECO:0000259" key="12">
    <source>
        <dbReference type="PROSITE" id="PS50929"/>
    </source>
</evidence>
<dbReference type="Pfam" id="PF00664">
    <property type="entry name" value="ABC_membrane"/>
    <property type="match status" value="2"/>
</dbReference>
<keyword evidence="3 10" id="KW-0812">Transmembrane</keyword>
<comment type="caution">
    <text evidence="13">The sequence shown here is derived from an EMBL/GenBank/DDBJ whole genome shotgun (WGS) entry which is preliminary data.</text>
</comment>
<dbReference type="InterPro" id="IPR050173">
    <property type="entry name" value="ABC_transporter_C-like"/>
</dbReference>
<feature type="region of interest" description="Disordered" evidence="9">
    <location>
        <begin position="1481"/>
        <end position="1510"/>
    </location>
</feature>
<evidence type="ECO:0000256" key="3">
    <source>
        <dbReference type="ARBA" id="ARBA00022692"/>
    </source>
</evidence>
<dbReference type="CDD" id="cd03250">
    <property type="entry name" value="ABCC_MRP_domain1"/>
    <property type="match status" value="1"/>
</dbReference>
<keyword evidence="14" id="KW-1185">Reference proteome</keyword>
<dbReference type="SUPFAM" id="SSF52540">
    <property type="entry name" value="P-loop containing nucleoside triphosphate hydrolases"/>
    <property type="match status" value="2"/>
</dbReference>
<dbReference type="PROSITE" id="PS50929">
    <property type="entry name" value="ABC_TM1F"/>
    <property type="match status" value="2"/>
</dbReference>